<dbReference type="Pfam" id="PF03732">
    <property type="entry name" value="Retrotrans_gag"/>
    <property type="match status" value="1"/>
</dbReference>
<reference evidence="3" key="1">
    <citation type="journal article" date="2022" name="Int. J. Mol. Sci.">
        <title>Draft Genome of Tanacetum Coccineum: Genomic Comparison of Closely Related Tanacetum-Family Plants.</title>
        <authorList>
            <person name="Yamashiro T."/>
            <person name="Shiraishi A."/>
            <person name="Nakayama K."/>
            <person name="Satake H."/>
        </authorList>
    </citation>
    <scope>NUCLEOTIDE SEQUENCE</scope>
</reference>
<gene>
    <name evidence="3" type="ORF">Tco_0922317</name>
</gene>
<organism evidence="3 4">
    <name type="scientific">Tanacetum coccineum</name>
    <dbReference type="NCBI Taxonomy" id="301880"/>
    <lineage>
        <taxon>Eukaryota</taxon>
        <taxon>Viridiplantae</taxon>
        <taxon>Streptophyta</taxon>
        <taxon>Embryophyta</taxon>
        <taxon>Tracheophyta</taxon>
        <taxon>Spermatophyta</taxon>
        <taxon>Magnoliopsida</taxon>
        <taxon>eudicotyledons</taxon>
        <taxon>Gunneridae</taxon>
        <taxon>Pentapetalae</taxon>
        <taxon>asterids</taxon>
        <taxon>campanulids</taxon>
        <taxon>Asterales</taxon>
        <taxon>Asteraceae</taxon>
        <taxon>Asteroideae</taxon>
        <taxon>Anthemideae</taxon>
        <taxon>Anthemidinae</taxon>
        <taxon>Tanacetum</taxon>
    </lineage>
</organism>
<dbReference type="InterPro" id="IPR005162">
    <property type="entry name" value="Retrotrans_gag_dom"/>
</dbReference>
<feature type="compositionally biased region" description="Low complexity" evidence="1">
    <location>
        <begin position="274"/>
        <end position="284"/>
    </location>
</feature>
<keyword evidence="3" id="KW-0695">RNA-directed DNA polymerase</keyword>
<evidence type="ECO:0000313" key="4">
    <source>
        <dbReference type="Proteomes" id="UP001151760"/>
    </source>
</evidence>
<feature type="compositionally biased region" description="Low complexity" evidence="1">
    <location>
        <begin position="246"/>
        <end position="257"/>
    </location>
</feature>
<keyword evidence="3" id="KW-0808">Transferase</keyword>
<feature type="domain" description="Retrotransposon gag" evidence="2">
    <location>
        <begin position="17"/>
        <end position="107"/>
    </location>
</feature>
<keyword evidence="3" id="KW-0548">Nucleotidyltransferase</keyword>
<feature type="region of interest" description="Disordered" evidence="1">
    <location>
        <begin position="241"/>
        <end position="285"/>
    </location>
</feature>
<evidence type="ECO:0000313" key="3">
    <source>
        <dbReference type="EMBL" id="GJT31898.1"/>
    </source>
</evidence>
<evidence type="ECO:0000259" key="2">
    <source>
        <dbReference type="Pfam" id="PF03732"/>
    </source>
</evidence>
<accession>A0ABQ5CYQ9</accession>
<comment type="caution">
    <text evidence="3">The sequence shown here is derived from an EMBL/GenBank/DDBJ whole genome shotgun (WGS) entry which is preliminary data.</text>
</comment>
<protein>
    <submittedName>
        <fullName evidence="3">Reverse transcriptase domain-containing protein</fullName>
    </submittedName>
</protein>
<dbReference type="PANTHER" id="PTHR33223:SF11">
    <property type="entry name" value="ELEMENT PROTEIN, PUTATIVE-RELATED"/>
    <property type="match status" value="1"/>
</dbReference>
<reference evidence="3" key="2">
    <citation type="submission" date="2022-01" db="EMBL/GenBank/DDBJ databases">
        <authorList>
            <person name="Yamashiro T."/>
            <person name="Shiraishi A."/>
            <person name="Satake H."/>
            <person name="Nakayama K."/>
        </authorList>
    </citation>
    <scope>NUCLEOTIDE SEQUENCE</scope>
</reference>
<dbReference type="GO" id="GO:0003964">
    <property type="term" value="F:RNA-directed DNA polymerase activity"/>
    <property type="evidence" value="ECO:0007669"/>
    <property type="project" value="UniProtKB-KW"/>
</dbReference>
<sequence>MKQNGVPDDSLRLFLYPYSLTHHATAWFDHLPKNSIPTFEEMISKFLPKYFPPSMVTKLRNDISNFRQLPDESLFEAWERYKFLIDRCPNHNMLPVTQIDTFYNGLTLRHRDTINVAAGGTFMKRRPEECYDLIENKTAHHNDWDTSAQRGESSRSITSSSLEITALTQQIAEMNKNFLRMSQSNQQVNIVNPSCETCGGPHHYFECQAASGSIQGEGALPSNTIPNPREDIKVITTRSGITLARPSAPSPNSSSSSKEVERDPKMTMDQVHISSSGSTSRVPSPIIQPTLASKLNEIPERNPYQPPIPYPLRLNKDKLQDKSDIQIHKFLQMFKKLHFNINFAEALAQRPKYAKMLKDLLSNKEKLLELANTPLNENCSAILL</sequence>
<proteinExistence type="predicted"/>
<dbReference type="EMBL" id="BQNB010014746">
    <property type="protein sequence ID" value="GJT31898.1"/>
    <property type="molecule type" value="Genomic_DNA"/>
</dbReference>
<dbReference type="Proteomes" id="UP001151760">
    <property type="component" value="Unassembled WGS sequence"/>
</dbReference>
<dbReference type="PANTHER" id="PTHR33223">
    <property type="entry name" value="CCHC-TYPE DOMAIN-CONTAINING PROTEIN"/>
    <property type="match status" value="1"/>
</dbReference>
<evidence type="ECO:0000256" key="1">
    <source>
        <dbReference type="SAM" id="MobiDB-lite"/>
    </source>
</evidence>
<name>A0ABQ5CYQ9_9ASTR</name>
<keyword evidence="4" id="KW-1185">Reference proteome</keyword>